<protein>
    <submittedName>
        <fullName evidence="2">Uncharacterized protein</fullName>
    </submittedName>
</protein>
<reference evidence="2 3" key="1">
    <citation type="submission" date="2021-06" db="EMBL/GenBank/DDBJ databases">
        <title>Chromosome-level genome assembly of the red-tail catfish (Hemibagrus wyckioides).</title>
        <authorList>
            <person name="Shao F."/>
        </authorList>
    </citation>
    <scope>NUCLEOTIDE SEQUENCE [LARGE SCALE GENOMIC DNA]</scope>
    <source>
        <strain evidence="2">EC202008001</strain>
        <tissue evidence="2">Blood</tissue>
    </source>
</reference>
<sequence>MHPSSLMRSPEPEIGFEGATLYTSHFLQEVTASHRPPVDQEQQRIHPARRLNIHPSSQRKDEKTEQVVRTRFLQKDSSRLRVSSPREHVSMMQLVSLPLASG</sequence>
<proteinExistence type="predicted"/>
<comment type="caution">
    <text evidence="2">The sequence shown here is derived from an EMBL/GenBank/DDBJ whole genome shotgun (WGS) entry which is preliminary data.</text>
</comment>
<name>A0A9D3P5W6_9TELE</name>
<dbReference type="Proteomes" id="UP000824219">
    <property type="component" value="Linkage Group LG02"/>
</dbReference>
<accession>A0A9D3P5W6</accession>
<evidence type="ECO:0000313" key="3">
    <source>
        <dbReference type="Proteomes" id="UP000824219"/>
    </source>
</evidence>
<gene>
    <name evidence="2" type="ORF">KOW79_001240</name>
</gene>
<evidence type="ECO:0000313" key="2">
    <source>
        <dbReference type="EMBL" id="KAG7334644.1"/>
    </source>
</evidence>
<feature type="compositionally biased region" description="Basic and acidic residues" evidence="1">
    <location>
        <begin position="58"/>
        <end position="68"/>
    </location>
</feature>
<organism evidence="2 3">
    <name type="scientific">Hemibagrus wyckioides</name>
    <dbReference type="NCBI Taxonomy" id="337641"/>
    <lineage>
        <taxon>Eukaryota</taxon>
        <taxon>Metazoa</taxon>
        <taxon>Chordata</taxon>
        <taxon>Craniata</taxon>
        <taxon>Vertebrata</taxon>
        <taxon>Euteleostomi</taxon>
        <taxon>Actinopterygii</taxon>
        <taxon>Neopterygii</taxon>
        <taxon>Teleostei</taxon>
        <taxon>Ostariophysi</taxon>
        <taxon>Siluriformes</taxon>
        <taxon>Bagridae</taxon>
        <taxon>Hemibagrus</taxon>
    </lineage>
</organism>
<feature type="region of interest" description="Disordered" evidence="1">
    <location>
        <begin position="32"/>
        <end position="68"/>
    </location>
</feature>
<dbReference type="AlphaFoldDB" id="A0A9D3P5W6"/>
<keyword evidence="3" id="KW-1185">Reference proteome</keyword>
<evidence type="ECO:0000256" key="1">
    <source>
        <dbReference type="SAM" id="MobiDB-lite"/>
    </source>
</evidence>
<dbReference type="EMBL" id="JAHKSW010000002">
    <property type="protein sequence ID" value="KAG7334644.1"/>
    <property type="molecule type" value="Genomic_DNA"/>
</dbReference>